<sequence length="153" mass="16772">MLHCKLPQPHLTNFSSIDNIRLLPDPEFLCADPRAPTTDADMDDVEDITPDDHMPYDLGPLEDDADDATYRRWMVDSQRKNNSLMKRILKAITGGCFGGQEGRTSEQEKTPQQSHRPGNEPVGSSAAGGQLAAPRLGSQTDLAPPSYLIVLSI</sequence>
<evidence type="ECO:0000256" key="1">
    <source>
        <dbReference type="SAM" id="MobiDB-lite"/>
    </source>
</evidence>
<proteinExistence type="predicted"/>
<organism evidence="2">
    <name type="scientific">Brassica cretica</name>
    <name type="common">Mustard</name>
    <dbReference type="NCBI Taxonomy" id="69181"/>
    <lineage>
        <taxon>Eukaryota</taxon>
        <taxon>Viridiplantae</taxon>
        <taxon>Streptophyta</taxon>
        <taxon>Embryophyta</taxon>
        <taxon>Tracheophyta</taxon>
        <taxon>Spermatophyta</taxon>
        <taxon>Magnoliopsida</taxon>
        <taxon>eudicotyledons</taxon>
        <taxon>Gunneridae</taxon>
        <taxon>Pentapetalae</taxon>
        <taxon>rosids</taxon>
        <taxon>malvids</taxon>
        <taxon>Brassicales</taxon>
        <taxon>Brassicaceae</taxon>
        <taxon>Brassiceae</taxon>
        <taxon>Brassica</taxon>
    </lineage>
</organism>
<accession>A0A8S9LBI9</accession>
<dbReference type="EMBL" id="QGKY02000094">
    <property type="protein sequence ID" value="KAF2604205.1"/>
    <property type="molecule type" value="Genomic_DNA"/>
</dbReference>
<evidence type="ECO:0000313" key="2">
    <source>
        <dbReference type="EMBL" id="KAF2604205.1"/>
    </source>
</evidence>
<protein>
    <submittedName>
        <fullName evidence="2">Uncharacterized protein</fullName>
    </submittedName>
</protein>
<reference evidence="2" key="1">
    <citation type="submission" date="2019-12" db="EMBL/GenBank/DDBJ databases">
        <title>Genome sequencing and annotation of Brassica cretica.</title>
        <authorList>
            <person name="Studholme D.J."/>
            <person name="Sarris P.F."/>
        </authorList>
    </citation>
    <scope>NUCLEOTIDE SEQUENCE</scope>
    <source>
        <strain evidence="2">PFS-102/07</strain>
        <tissue evidence="2">Leaf</tissue>
    </source>
</reference>
<gene>
    <name evidence="2" type="ORF">F2Q70_00026611</name>
</gene>
<name>A0A8S9LBI9_BRACR</name>
<feature type="region of interest" description="Disordered" evidence="1">
    <location>
        <begin position="96"/>
        <end position="145"/>
    </location>
</feature>
<comment type="caution">
    <text evidence="2">The sequence shown here is derived from an EMBL/GenBank/DDBJ whole genome shotgun (WGS) entry which is preliminary data.</text>
</comment>
<dbReference type="AlphaFoldDB" id="A0A8S9LBI9"/>